<accession>A0A5C5BX58</accession>
<keyword evidence="1" id="KW-1133">Transmembrane helix</keyword>
<evidence type="ECO:0000313" key="2">
    <source>
        <dbReference type="EMBL" id="TNU91287.1"/>
    </source>
</evidence>
<feature type="transmembrane region" description="Helical" evidence="1">
    <location>
        <begin position="312"/>
        <end position="331"/>
    </location>
</feature>
<feature type="transmembrane region" description="Helical" evidence="1">
    <location>
        <begin position="279"/>
        <end position="300"/>
    </location>
</feature>
<name>A0A5C5BX58_EGGLN</name>
<evidence type="ECO:0000313" key="3">
    <source>
        <dbReference type="Proteomes" id="UP000312594"/>
    </source>
</evidence>
<dbReference type="RefSeq" id="WP_114518084.1">
    <property type="nucleotide sequence ID" value="NZ_JANGBX010000002.1"/>
</dbReference>
<dbReference type="Proteomes" id="UP000312594">
    <property type="component" value="Unassembled WGS sequence"/>
</dbReference>
<proteinExistence type="predicted"/>
<dbReference type="EMBL" id="VEVP01000013">
    <property type="protein sequence ID" value="TNU91287.1"/>
    <property type="molecule type" value="Genomic_DNA"/>
</dbReference>
<evidence type="ECO:0000256" key="1">
    <source>
        <dbReference type="SAM" id="Phobius"/>
    </source>
</evidence>
<keyword evidence="1" id="KW-0472">Membrane</keyword>
<gene>
    <name evidence="2" type="ORF">FIC87_07445</name>
</gene>
<keyword evidence="1" id="KW-0812">Transmembrane</keyword>
<organism evidence="2 3">
    <name type="scientific">Eggerthella lenta</name>
    <name type="common">Eubacterium lentum</name>
    <dbReference type="NCBI Taxonomy" id="84112"/>
    <lineage>
        <taxon>Bacteria</taxon>
        <taxon>Bacillati</taxon>
        <taxon>Actinomycetota</taxon>
        <taxon>Coriobacteriia</taxon>
        <taxon>Eggerthellales</taxon>
        <taxon>Eggerthellaceae</taxon>
        <taxon>Eggerthella</taxon>
    </lineage>
</organism>
<protein>
    <submittedName>
        <fullName evidence="2">Uncharacterized protein</fullName>
    </submittedName>
</protein>
<reference evidence="2 3" key="1">
    <citation type="journal article" date="2005" name="Appl. Environ. Microbiol.">
        <title>Intestinal bacterial communities that produce active estrogen-like compounds enterodiol and enterolactone in humans.</title>
        <authorList>
            <person name="Clavel T."/>
            <person name="Henderson G."/>
            <person name="Alpert C.A."/>
            <person name="Philippe C."/>
            <person name="Rigottier-Gois L."/>
            <person name="Dore J."/>
            <person name="Blaut M."/>
        </authorList>
    </citation>
    <scope>NUCLEOTIDE SEQUENCE [LARGE SCALE GENOMIC DNA]</scope>
    <source>
        <strain evidence="2 3">SECO-MT75m2</strain>
    </source>
</reference>
<feature type="transmembrane region" description="Helical" evidence="1">
    <location>
        <begin position="135"/>
        <end position="156"/>
    </location>
</feature>
<feature type="transmembrane region" description="Helical" evidence="1">
    <location>
        <begin position="168"/>
        <end position="186"/>
    </location>
</feature>
<comment type="caution">
    <text evidence="2">The sequence shown here is derived from an EMBL/GenBank/DDBJ whole genome shotgun (WGS) entry which is preliminary data.</text>
</comment>
<sequence>MLDKLHGEDSTVVGRDNAKHGPDKIVANLPVQCKYCKTANDSVSACFESDPLTGLKTYKYTDLNGNPMKLEVASDQYVDAVSIMKQKIADGQVPNVSDPNKAYDIVRKGKISYQQARNLAKAGNIDSLRYDAANGAITCLSAFGITSLVTFAQVLWGAKDYKLAAKQALFSGLQVYGLSFVANVVASQISRTAWMNAAKPIAAGFGELIGPKATQAIINAFRALAGKNAIYGAAAQKSFAKFVGANAVTETVMIVVFSIPDTYRMIQGRISKAQYFKNLTSLISSFFGSIAGTAIAGAAIGEKIGGTINKNVGKAIGFGVGMVMGGAAGAITKAVGNLFKEDDAIITGRLFNAVLINCIIEELLTTDEQEKLVEMLDADKKGLKELQASLLTSNTQAADIAHYISPMIDKIKKDRTRIDSADEEKMAELIDESIIGGDLDEM</sequence>
<dbReference type="AlphaFoldDB" id="A0A5C5BX58"/>